<sequence>VFEVSEDFKYYLDPSKRDDTYFLSILVVGLDYQYSNHSMQKIITMWNEVDEIFEKLETPKIKFIIGGVVVPDREIWSSRLTHKTPNGQLIEYYDVPSTLETMETWFRNNTHDFEALFYDMFVYMSKYQFKNPAITMDGSFFNYIFDQPKCTNIEESDNDWIARSGGLVWKEHEFALNAAQLIAMTLGIPLDDISKCGNTHIMGGGGDGCSQRRPNLVGMFQRSFQEHQNPDYDCLQYIGYEEEDDYD</sequence>
<keyword evidence="2" id="KW-1185">Reference proteome</keyword>
<evidence type="ECO:0000313" key="2">
    <source>
        <dbReference type="Proteomes" id="UP000786811"/>
    </source>
</evidence>
<feature type="non-terminal residue" evidence="1">
    <location>
        <position position="1"/>
    </location>
</feature>
<reference evidence="1" key="1">
    <citation type="submission" date="2021-04" db="EMBL/GenBank/DDBJ databases">
        <authorList>
            <person name="Chebbi M.A.C M."/>
        </authorList>
    </citation>
    <scope>NUCLEOTIDE SEQUENCE</scope>
</reference>
<dbReference type="InterPro" id="IPR024079">
    <property type="entry name" value="MetalloPept_cat_dom_sf"/>
</dbReference>
<dbReference type="SUPFAM" id="SSF55486">
    <property type="entry name" value="Metalloproteases ('zincins'), catalytic domain"/>
    <property type="match status" value="1"/>
</dbReference>
<comment type="caution">
    <text evidence="1">The sequence shown here is derived from an EMBL/GenBank/DDBJ whole genome shotgun (WGS) entry which is preliminary data.</text>
</comment>
<dbReference type="GO" id="GO:0008237">
    <property type="term" value="F:metallopeptidase activity"/>
    <property type="evidence" value="ECO:0007669"/>
    <property type="project" value="InterPro"/>
</dbReference>
<gene>
    <name evidence="1" type="ORF">HICCMSTLAB_LOCUS5803</name>
</gene>
<dbReference type="EMBL" id="CAJNRD030001119">
    <property type="protein sequence ID" value="CAG5090932.1"/>
    <property type="molecule type" value="Genomic_DNA"/>
</dbReference>
<organism evidence="1 2">
    <name type="scientific">Cotesia congregata</name>
    <name type="common">Parasitoid wasp</name>
    <name type="synonym">Apanteles congregatus</name>
    <dbReference type="NCBI Taxonomy" id="51543"/>
    <lineage>
        <taxon>Eukaryota</taxon>
        <taxon>Metazoa</taxon>
        <taxon>Ecdysozoa</taxon>
        <taxon>Arthropoda</taxon>
        <taxon>Hexapoda</taxon>
        <taxon>Insecta</taxon>
        <taxon>Pterygota</taxon>
        <taxon>Neoptera</taxon>
        <taxon>Endopterygota</taxon>
        <taxon>Hymenoptera</taxon>
        <taxon>Apocrita</taxon>
        <taxon>Ichneumonoidea</taxon>
        <taxon>Braconidae</taxon>
        <taxon>Microgastrinae</taxon>
        <taxon>Cotesia</taxon>
    </lineage>
</organism>
<dbReference type="OrthoDB" id="10515183at2759"/>
<proteinExistence type="predicted"/>
<dbReference type="AlphaFoldDB" id="A0A8J2HAL3"/>
<accession>A0A8J2HAL3</accession>
<evidence type="ECO:0000313" key="1">
    <source>
        <dbReference type="EMBL" id="CAG5090932.1"/>
    </source>
</evidence>
<dbReference type="Gene3D" id="3.40.390.10">
    <property type="entry name" value="Collagenase (Catalytic Domain)"/>
    <property type="match status" value="1"/>
</dbReference>
<name>A0A8J2HAL3_COTCN</name>
<dbReference type="Proteomes" id="UP000786811">
    <property type="component" value="Unassembled WGS sequence"/>
</dbReference>
<protein>
    <submittedName>
        <fullName evidence="1">Uncharacterized protein</fullName>
    </submittedName>
</protein>